<dbReference type="InterPro" id="IPR011206">
    <property type="entry name" value="Citrate_lyase_beta/mcl1/mcl2"/>
</dbReference>
<proteinExistence type="predicted"/>
<dbReference type="OrthoDB" id="348111at2"/>
<dbReference type="PANTHER" id="PTHR32308">
    <property type="entry name" value="LYASE BETA SUBUNIT, PUTATIVE (AFU_ORTHOLOGUE AFUA_4G13030)-RELATED"/>
    <property type="match status" value="1"/>
</dbReference>
<dbReference type="GO" id="GO:0000287">
    <property type="term" value="F:magnesium ion binding"/>
    <property type="evidence" value="ECO:0007669"/>
    <property type="project" value="TreeGrafter"/>
</dbReference>
<dbReference type="SUPFAM" id="SSF51621">
    <property type="entry name" value="Phosphoenolpyruvate/pyruvate domain"/>
    <property type="match status" value="1"/>
</dbReference>
<evidence type="ECO:0000313" key="8">
    <source>
        <dbReference type="Proteomes" id="UP000054770"/>
    </source>
</evidence>
<dbReference type="Gene3D" id="3.20.20.60">
    <property type="entry name" value="Phosphoenolpyruvate-binding domains"/>
    <property type="match status" value="1"/>
</dbReference>
<dbReference type="GO" id="GO:0003824">
    <property type="term" value="F:catalytic activity"/>
    <property type="evidence" value="ECO:0007669"/>
    <property type="project" value="InterPro"/>
</dbReference>
<reference evidence="7" key="1">
    <citation type="submission" date="2016-01" db="EMBL/GenBank/DDBJ databases">
        <authorList>
            <person name="Peeters C."/>
        </authorList>
    </citation>
    <scope>NUCLEOTIDE SEQUENCE [LARGE SCALE GENOMIC DNA]</scope>
    <source>
        <strain evidence="7">LMG 22940</strain>
    </source>
</reference>
<protein>
    <submittedName>
        <fullName evidence="7">HpcH/HpaI aldolase</fullName>
    </submittedName>
</protein>
<accession>A0A158K8T8</accession>
<evidence type="ECO:0000313" key="7">
    <source>
        <dbReference type="EMBL" id="SAL77199.1"/>
    </source>
</evidence>
<comment type="caution">
    <text evidence="7">The sequence shown here is derived from an EMBL/GenBank/DDBJ whole genome shotgun (WGS) entry which is preliminary data.</text>
</comment>
<dbReference type="InterPro" id="IPR015813">
    <property type="entry name" value="Pyrv/PenolPyrv_kinase-like_dom"/>
</dbReference>
<keyword evidence="2 5" id="KW-0479">Metal-binding</keyword>
<organism evidence="7 8">
    <name type="scientific">Caballeronia choica</name>
    <dbReference type="NCBI Taxonomy" id="326476"/>
    <lineage>
        <taxon>Bacteria</taxon>
        <taxon>Pseudomonadati</taxon>
        <taxon>Pseudomonadota</taxon>
        <taxon>Betaproteobacteria</taxon>
        <taxon>Burkholderiales</taxon>
        <taxon>Burkholderiaceae</taxon>
        <taxon>Caballeronia</taxon>
    </lineage>
</organism>
<dbReference type="EMBL" id="FCON02000070">
    <property type="protein sequence ID" value="SAL77199.1"/>
    <property type="molecule type" value="Genomic_DNA"/>
</dbReference>
<evidence type="ECO:0000259" key="6">
    <source>
        <dbReference type="Pfam" id="PF03328"/>
    </source>
</evidence>
<dbReference type="InterPro" id="IPR005000">
    <property type="entry name" value="Aldolase/citrate-lyase_domain"/>
</dbReference>
<dbReference type="PANTHER" id="PTHR32308:SF10">
    <property type="entry name" value="CITRATE LYASE SUBUNIT BETA"/>
    <property type="match status" value="1"/>
</dbReference>
<comment type="cofactor">
    <cofactor evidence="1">
        <name>Mg(2+)</name>
        <dbReference type="ChEBI" id="CHEBI:18420"/>
    </cofactor>
</comment>
<dbReference type="PIRSF" id="PIRSF015582">
    <property type="entry name" value="Cit_lyase_B"/>
    <property type="match status" value="1"/>
</dbReference>
<dbReference type="GO" id="GO:0006107">
    <property type="term" value="P:oxaloacetate metabolic process"/>
    <property type="evidence" value="ECO:0007669"/>
    <property type="project" value="TreeGrafter"/>
</dbReference>
<dbReference type="Proteomes" id="UP000054770">
    <property type="component" value="Unassembled WGS sequence"/>
</dbReference>
<feature type="binding site" evidence="4">
    <location>
        <position position="64"/>
    </location>
    <ligand>
        <name>substrate</name>
    </ligand>
</feature>
<dbReference type="Pfam" id="PF03328">
    <property type="entry name" value="HpcH_HpaI"/>
    <property type="match status" value="1"/>
</dbReference>
<name>A0A158K8T8_9BURK</name>
<evidence type="ECO:0000256" key="1">
    <source>
        <dbReference type="ARBA" id="ARBA00001946"/>
    </source>
</evidence>
<keyword evidence="3 5" id="KW-0460">Magnesium</keyword>
<feature type="binding site" evidence="5">
    <location>
        <position position="153"/>
    </location>
    <ligand>
        <name>Mg(2+)</name>
        <dbReference type="ChEBI" id="CHEBI:18420"/>
    </ligand>
</feature>
<dbReference type="InterPro" id="IPR040442">
    <property type="entry name" value="Pyrv_kinase-like_dom_sf"/>
</dbReference>
<dbReference type="AlphaFoldDB" id="A0A158K8T8"/>
<feature type="binding site" evidence="4">
    <location>
        <position position="126"/>
    </location>
    <ligand>
        <name>substrate</name>
    </ligand>
</feature>
<evidence type="ECO:0000256" key="2">
    <source>
        <dbReference type="ARBA" id="ARBA00022723"/>
    </source>
</evidence>
<feature type="binding site" evidence="5">
    <location>
        <position position="126"/>
    </location>
    <ligand>
        <name>Mg(2+)</name>
        <dbReference type="ChEBI" id="CHEBI:18420"/>
    </ligand>
</feature>
<gene>
    <name evidence="7" type="ORF">AWB68_05146</name>
</gene>
<sequence>MRSKLFVPGSRPALFEKSFASNADAISIDLEDAVPEASKASARLDVVRFLGRNVRTGAKSIVVRVNQLRSPYFEADLEALVGLDFDIVNLPKAESAADISALAGLIDALEKRRDHRRPLRILANIESPRGLRFAADIALASPRVMGLQIGYGDLFEPLGIGRRHAVALEHVQLAVRFAAAEAGVAAYDGAFPDIGDEKGFLEEARRAKALGFQGKSCIHPVQIAAANEAFQPSGSEVAFSRKVLKAWREAAVMGRGAIVVDGIMIDAPYAANAEAVLLQAQRFAAVKDVEA</sequence>
<evidence type="ECO:0000256" key="5">
    <source>
        <dbReference type="PIRSR" id="PIRSR015582-2"/>
    </source>
</evidence>
<evidence type="ECO:0000256" key="4">
    <source>
        <dbReference type="PIRSR" id="PIRSR015582-1"/>
    </source>
</evidence>
<evidence type="ECO:0000256" key="3">
    <source>
        <dbReference type="ARBA" id="ARBA00022842"/>
    </source>
</evidence>
<feature type="domain" description="HpcH/HpaI aldolase/citrate lyase" evidence="6">
    <location>
        <begin position="2"/>
        <end position="220"/>
    </location>
</feature>
<keyword evidence="8" id="KW-1185">Reference proteome</keyword>